<dbReference type="PATRIC" id="fig|1609981.3.peg.2095"/>
<evidence type="ECO:0000256" key="5">
    <source>
        <dbReference type="ARBA" id="ARBA00022840"/>
    </source>
</evidence>
<evidence type="ECO:0000259" key="6">
    <source>
        <dbReference type="Pfam" id="PF00294"/>
    </source>
</evidence>
<dbReference type="Proteomes" id="UP000035268">
    <property type="component" value="Chromosome"/>
</dbReference>
<keyword evidence="3" id="KW-0547">Nucleotide-binding</keyword>
<dbReference type="InterPro" id="IPR029056">
    <property type="entry name" value="Ribokinase-like"/>
</dbReference>
<evidence type="ECO:0000313" key="7">
    <source>
        <dbReference type="EMBL" id="AKJ65248.1"/>
    </source>
</evidence>
<dbReference type="RefSeq" id="WP_052882500.1">
    <property type="nucleotide sequence ID" value="NZ_CP010904.1"/>
</dbReference>
<organism evidence="7 8">
    <name type="scientific">Kiritimatiella glycovorans</name>
    <dbReference type="NCBI Taxonomy" id="1307763"/>
    <lineage>
        <taxon>Bacteria</taxon>
        <taxon>Pseudomonadati</taxon>
        <taxon>Kiritimatiellota</taxon>
        <taxon>Kiritimatiellia</taxon>
        <taxon>Kiritimatiellales</taxon>
        <taxon>Kiritimatiellaceae</taxon>
        <taxon>Kiritimatiella</taxon>
    </lineage>
</organism>
<gene>
    <name evidence="7" type="ORF">L21SP4_02014</name>
</gene>
<evidence type="ECO:0000256" key="3">
    <source>
        <dbReference type="ARBA" id="ARBA00022741"/>
    </source>
</evidence>
<keyword evidence="2" id="KW-0808">Transferase</keyword>
<dbReference type="Gene3D" id="3.40.1190.20">
    <property type="match status" value="1"/>
</dbReference>
<feature type="domain" description="Carbohydrate kinase PfkB" evidence="6">
    <location>
        <begin position="26"/>
        <end position="291"/>
    </location>
</feature>
<dbReference type="PANTHER" id="PTHR43085">
    <property type="entry name" value="HEXOKINASE FAMILY MEMBER"/>
    <property type="match status" value="1"/>
</dbReference>
<dbReference type="SUPFAM" id="SSF53613">
    <property type="entry name" value="Ribokinase-like"/>
    <property type="match status" value="1"/>
</dbReference>
<dbReference type="GO" id="GO:0005524">
    <property type="term" value="F:ATP binding"/>
    <property type="evidence" value="ECO:0007669"/>
    <property type="project" value="UniProtKB-KW"/>
</dbReference>
<dbReference type="InterPro" id="IPR011611">
    <property type="entry name" value="PfkB_dom"/>
</dbReference>
<dbReference type="KEGG" id="vbl:L21SP4_02014"/>
<evidence type="ECO:0000313" key="8">
    <source>
        <dbReference type="Proteomes" id="UP000035268"/>
    </source>
</evidence>
<keyword evidence="8" id="KW-1185">Reference proteome</keyword>
<dbReference type="STRING" id="1307763.L21SP4_02014"/>
<accession>A0A0G3EFV5</accession>
<comment type="similarity">
    <text evidence="1">Belongs to the carbohydrate kinase PfkB family.</text>
</comment>
<keyword evidence="4 7" id="KW-0418">Kinase</keyword>
<evidence type="ECO:0000256" key="4">
    <source>
        <dbReference type="ARBA" id="ARBA00022777"/>
    </source>
</evidence>
<keyword evidence="5" id="KW-0067">ATP-binding</keyword>
<proteinExistence type="inferred from homology"/>
<dbReference type="AlphaFoldDB" id="A0A0G3EFV5"/>
<dbReference type="InterPro" id="IPR050306">
    <property type="entry name" value="PfkB_Carbo_kinase"/>
</dbReference>
<protein>
    <submittedName>
        <fullName evidence="7">Carbohydrate kinase</fullName>
    </submittedName>
</protein>
<dbReference type="Pfam" id="PF00294">
    <property type="entry name" value="PfkB"/>
    <property type="match status" value="1"/>
</dbReference>
<name>A0A0G3EFV5_9BACT</name>
<evidence type="ECO:0000256" key="1">
    <source>
        <dbReference type="ARBA" id="ARBA00010688"/>
    </source>
</evidence>
<sequence length="302" mass="32346">MHERKPMQGRPVVIGEVLFDCFPDGTEVLGGAPFNVAWHLAGLGLEPLLISRVGADERGRRIESAMREWGMDLSGIQRDDIAPTGEVRITLDPDGGHSFEILPDQAYDAIDWGRAVGDAAGAGAALCCAGSLIRRYGHNARGLDRLLEEAGAPLFLDVNLRAPWWDRSSVRQQVAEARWVKLNDEEIGVLGDRGTESPEDMEAEARAWIDRFGLEAVILTRGGEGSSLVTASGVSRCPGSGNEGLVDTVGAGDGFSAMVIEGLMRGRSASDLQRRAAEFASKICRIRGATVSDTGLYAGLEE</sequence>
<reference evidence="7 8" key="2">
    <citation type="journal article" date="2016" name="ISME J.">
        <title>Characterization of the first cultured representative of Verrucomicrobia subdivision 5 indicates the proposal of a novel phylum.</title>
        <authorList>
            <person name="Spring S."/>
            <person name="Bunk B."/>
            <person name="Sproer C."/>
            <person name="Schumann P."/>
            <person name="Rohde M."/>
            <person name="Tindall B.J."/>
            <person name="Klenk H.P."/>
        </authorList>
    </citation>
    <scope>NUCLEOTIDE SEQUENCE [LARGE SCALE GENOMIC DNA]</scope>
    <source>
        <strain evidence="7 8">L21-Fru-AB</strain>
    </source>
</reference>
<reference evidence="8" key="1">
    <citation type="submission" date="2015-02" db="EMBL/GenBank/DDBJ databases">
        <title>Description and complete genome sequence of the first cultured representative of the subdivision 5 of the Verrucomicrobia phylum.</title>
        <authorList>
            <person name="Spring S."/>
            <person name="Bunk B."/>
            <person name="Sproer C."/>
            <person name="Klenk H.-P."/>
        </authorList>
    </citation>
    <scope>NUCLEOTIDE SEQUENCE [LARGE SCALE GENOMIC DNA]</scope>
    <source>
        <strain evidence="8">L21-Fru-AB</strain>
    </source>
</reference>
<evidence type="ECO:0000256" key="2">
    <source>
        <dbReference type="ARBA" id="ARBA00022679"/>
    </source>
</evidence>
<dbReference type="PANTHER" id="PTHR43085:SF1">
    <property type="entry name" value="PSEUDOURIDINE KINASE-RELATED"/>
    <property type="match status" value="1"/>
</dbReference>
<dbReference type="GO" id="GO:0016301">
    <property type="term" value="F:kinase activity"/>
    <property type="evidence" value="ECO:0007669"/>
    <property type="project" value="UniProtKB-KW"/>
</dbReference>
<dbReference type="EMBL" id="CP010904">
    <property type="protein sequence ID" value="AKJ65248.1"/>
    <property type="molecule type" value="Genomic_DNA"/>
</dbReference>